<proteinExistence type="predicted"/>
<reference evidence="4 5" key="1">
    <citation type="submission" date="2019-08" db="EMBL/GenBank/DDBJ databases">
        <title>In-depth cultivation of the pig gut microbiome towards novel bacterial diversity and tailored functional studies.</title>
        <authorList>
            <person name="Wylensek D."/>
            <person name="Hitch T.C.A."/>
            <person name="Clavel T."/>
        </authorList>
    </citation>
    <scope>NUCLEOTIDE SEQUENCE [LARGE SCALE GENOMIC DNA]</scope>
    <source>
        <strain evidence="4 5">WCA-470BD-2E</strain>
    </source>
</reference>
<keyword evidence="2" id="KW-0472">Membrane</keyword>
<gene>
    <name evidence="4" type="ORF">FYJ61_05075</name>
</gene>
<dbReference type="PANTHER" id="PTHR41259:SF1">
    <property type="entry name" value="DOUBLE-STRAND BREAK REPAIR RAD50 ATPASE, PUTATIVE-RELATED"/>
    <property type="match status" value="1"/>
</dbReference>
<dbReference type="InterPro" id="IPR027417">
    <property type="entry name" value="P-loop_NTPase"/>
</dbReference>
<accession>A0A844FNU4</accession>
<dbReference type="Pfam" id="PF13514">
    <property type="entry name" value="AAA_27"/>
    <property type="match status" value="1"/>
</dbReference>
<keyword evidence="2" id="KW-0812">Transmembrane</keyword>
<dbReference type="EMBL" id="VUMW01000011">
    <property type="protein sequence ID" value="MST79852.1"/>
    <property type="molecule type" value="Genomic_DNA"/>
</dbReference>
<dbReference type="SUPFAM" id="SSF52540">
    <property type="entry name" value="P-loop containing nucleoside triphosphate hydrolases"/>
    <property type="match status" value="1"/>
</dbReference>
<evidence type="ECO:0000313" key="4">
    <source>
        <dbReference type="EMBL" id="MST79852.1"/>
    </source>
</evidence>
<dbReference type="AlphaFoldDB" id="A0A844FNU4"/>
<evidence type="ECO:0000313" key="5">
    <source>
        <dbReference type="Proteomes" id="UP000452141"/>
    </source>
</evidence>
<dbReference type="Gene3D" id="1.20.58.60">
    <property type="match status" value="1"/>
</dbReference>
<dbReference type="Gene3D" id="3.40.50.300">
    <property type="entry name" value="P-loop containing nucleotide triphosphate hydrolases"/>
    <property type="match status" value="2"/>
</dbReference>
<dbReference type="PANTHER" id="PTHR41259">
    <property type="entry name" value="DOUBLE-STRAND BREAK REPAIR RAD50 ATPASE, PUTATIVE-RELATED"/>
    <property type="match status" value="1"/>
</dbReference>
<sequence length="826" mass="92409">MKLKQIQIYNFGQFSDEIFDLPDGNLAAFFGENEAGKSTTVAFIKQILFGFNLKNTASSFFEDYEPLSKAYPMGGKLVFAGDGDWEIERTYSKGDKSKVGAVKVWHRGQEVPEILFYDQIQNIDGNFYADSFIFNEDLMRKLASLSEAEILENIYYLGAAESSKLLSIRSDFAKEAKDLFKASGKKAPVNQDLILLNEQKEQVAANESAFDDYQKLEAARLAKQKQLADLMAIRKGQEAELKQCEKLLEQAQNYENYLRLKKAQKDVAFDPDLYQKAVDLNAQIKALKTAAAKEVAEPVDLTDLSGAKAQLANFKGRLEDLTRTLQTNQLQYEQLEDKQRNILEFSPDLADVKDMPVADFQQLQADWEKVNAESQAEAVDEAPLAKGLPLAGGILLAAGLVVLFANRTLGILLLLVGAGLLAYAFYQKGQAGQEKAAANDLKQAFAKKYGFSSSVKVDSLVTPYRDYSLNRKSMVSLDQQIQEREAELADLGQEVALFAKKNPENEPALINKQLVGAEKQLEDLADQQRVYRQKQEALSGYQKQIADLEKQLLTIFNQAKVADLASYQALAAAKREQDTAKAQIEALANSLGDQLPLFEKAGFDLAALKDKMAGLSQQLADSDRDLAALQQESANIKAEERQYADSSQVYEGKQKLAQLEEKFARDSQNYLATLLAGEVIGRTLDLASNDRFPKMLVLAKKYFALLTGGRYQDILLPEKVSKRTPMKVVRSDKKKLAVQYLSRGTQEQLYFALKLAFVMQIRDKIDLPILIDDSFVNFDGPRTTNIVNLLNELSKNKQILVFTAREDLAKQVSEVPYRYVKEARHA</sequence>
<evidence type="ECO:0000256" key="2">
    <source>
        <dbReference type="SAM" id="Phobius"/>
    </source>
</evidence>
<keyword evidence="2" id="KW-1133">Transmembrane helix</keyword>
<keyword evidence="1" id="KW-0175">Coiled coil</keyword>
<comment type="caution">
    <text evidence="4">The sequence shown here is derived from an EMBL/GenBank/DDBJ whole genome shotgun (WGS) entry which is preliminary data.</text>
</comment>
<evidence type="ECO:0000259" key="3">
    <source>
        <dbReference type="Pfam" id="PF13514"/>
    </source>
</evidence>
<feature type="transmembrane region" description="Helical" evidence="2">
    <location>
        <begin position="387"/>
        <end position="404"/>
    </location>
</feature>
<name>A0A844FNU4_9LACO</name>
<dbReference type="Proteomes" id="UP000452141">
    <property type="component" value="Unassembled WGS sequence"/>
</dbReference>
<feature type="domain" description="YhaN AAA" evidence="3">
    <location>
        <begin position="1"/>
        <end position="206"/>
    </location>
</feature>
<feature type="coiled-coil region" evidence="1">
    <location>
        <begin position="304"/>
        <end position="338"/>
    </location>
</feature>
<feature type="transmembrane region" description="Helical" evidence="2">
    <location>
        <begin position="409"/>
        <end position="426"/>
    </location>
</feature>
<dbReference type="InterPro" id="IPR038734">
    <property type="entry name" value="YhaN_AAA"/>
</dbReference>
<evidence type="ECO:0000256" key="1">
    <source>
        <dbReference type="SAM" id="Coils"/>
    </source>
</evidence>
<feature type="coiled-coil region" evidence="1">
    <location>
        <begin position="227"/>
        <end position="264"/>
    </location>
</feature>
<organism evidence="4 5">
    <name type="scientific">Lactobacillus equicursoris</name>
    <dbReference type="NCBI Taxonomy" id="420645"/>
    <lineage>
        <taxon>Bacteria</taxon>
        <taxon>Bacillati</taxon>
        <taxon>Bacillota</taxon>
        <taxon>Bacilli</taxon>
        <taxon>Lactobacillales</taxon>
        <taxon>Lactobacillaceae</taxon>
        <taxon>Lactobacillus</taxon>
    </lineage>
</organism>
<feature type="coiled-coil region" evidence="1">
    <location>
        <begin position="474"/>
        <end position="639"/>
    </location>
</feature>
<dbReference type="RefSeq" id="WP_154486822.1">
    <property type="nucleotide sequence ID" value="NZ_VUMW01000011.1"/>
</dbReference>
<protein>
    <submittedName>
        <fullName evidence="4">AAA family ATPase</fullName>
    </submittedName>
</protein>